<evidence type="ECO:0000313" key="14">
    <source>
        <dbReference type="Proteomes" id="UP000838412"/>
    </source>
</evidence>
<dbReference type="Proteomes" id="UP000838412">
    <property type="component" value="Chromosome 7"/>
</dbReference>
<dbReference type="PROSITE" id="PS01164">
    <property type="entry name" value="COPPER_AMINE_OXID_1"/>
    <property type="match status" value="1"/>
</dbReference>
<keyword evidence="2 8" id="KW-0479">Metal-binding</keyword>
<keyword evidence="10" id="KW-0812">Transmembrane</keyword>
<name>A0A8K0A8J7_BRALA</name>
<evidence type="ECO:0000259" key="12">
    <source>
        <dbReference type="Pfam" id="PF02727"/>
    </source>
</evidence>
<evidence type="ECO:0000256" key="1">
    <source>
        <dbReference type="ARBA" id="ARBA00007983"/>
    </source>
</evidence>
<dbReference type="Pfam" id="PF01179">
    <property type="entry name" value="Cu_amine_oxid"/>
    <property type="match status" value="1"/>
</dbReference>
<comment type="PTM">
    <text evidence="7 8">Topaquinone (TPQ) is generated by copper-dependent autoxidation of a specific tyrosyl residue.</text>
</comment>
<gene>
    <name evidence="13" type="primary">AOC1</name>
    <name evidence="13" type="ORF">BLAG_LOCUS22048</name>
</gene>
<evidence type="ECO:0000256" key="10">
    <source>
        <dbReference type="SAM" id="Phobius"/>
    </source>
</evidence>
<dbReference type="FunFam" id="2.70.98.20:FF:000002">
    <property type="entry name" value="Amine oxidase"/>
    <property type="match status" value="1"/>
</dbReference>
<evidence type="ECO:0000256" key="3">
    <source>
        <dbReference type="ARBA" id="ARBA00022772"/>
    </source>
</evidence>
<reference evidence="13" key="1">
    <citation type="submission" date="2022-01" db="EMBL/GenBank/DDBJ databases">
        <authorList>
            <person name="Braso-Vives M."/>
        </authorList>
    </citation>
    <scope>NUCLEOTIDE SEQUENCE</scope>
</reference>
<evidence type="ECO:0000256" key="6">
    <source>
        <dbReference type="PIRSR" id="PIRSR600269-50"/>
    </source>
</evidence>
<organism evidence="13 14">
    <name type="scientific">Branchiostoma lanceolatum</name>
    <name type="common">Common lancelet</name>
    <name type="synonym">Amphioxus lanceolatum</name>
    <dbReference type="NCBI Taxonomy" id="7740"/>
    <lineage>
        <taxon>Eukaryota</taxon>
        <taxon>Metazoa</taxon>
        <taxon>Chordata</taxon>
        <taxon>Cephalochordata</taxon>
        <taxon>Leptocardii</taxon>
        <taxon>Amphioxiformes</taxon>
        <taxon>Branchiostomatidae</taxon>
        <taxon>Branchiostoma</taxon>
    </lineage>
</organism>
<evidence type="ECO:0000256" key="9">
    <source>
        <dbReference type="SAM" id="MobiDB-lite"/>
    </source>
</evidence>
<feature type="modified residue" description="2',4',5'-topaquinone" evidence="7">
    <location>
        <position position="509"/>
    </location>
</feature>
<proteinExistence type="inferred from homology"/>
<dbReference type="EC" id="1.4.3.-" evidence="8"/>
<dbReference type="EMBL" id="OV696692">
    <property type="protein sequence ID" value="CAH1269393.1"/>
    <property type="molecule type" value="Genomic_DNA"/>
</dbReference>
<feature type="active site" description="Schiff-base intermediate with substrate; via topaquinone" evidence="6">
    <location>
        <position position="509"/>
    </location>
</feature>
<dbReference type="PROSITE" id="PS01165">
    <property type="entry name" value="COPPER_AMINE_OXID_2"/>
    <property type="match status" value="1"/>
</dbReference>
<dbReference type="OrthoDB" id="5379943at2759"/>
<dbReference type="GO" id="GO:0005886">
    <property type="term" value="C:plasma membrane"/>
    <property type="evidence" value="ECO:0007669"/>
    <property type="project" value="TreeGrafter"/>
</dbReference>
<evidence type="ECO:0000256" key="7">
    <source>
        <dbReference type="PIRSR" id="PIRSR600269-51"/>
    </source>
</evidence>
<dbReference type="PANTHER" id="PTHR10638:SF20">
    <property type="entry name" value="AMINE OXIDASE"/>
    <property type="match status" value="1"/>
</dbReference>
<dbReference type="SUPFAM" id="SSF49998">
    <property type="entry name" value="Amine oxidase catalytic domain"/>
    <property type="match status" value="1"/>
</dbReference>
<dbReference type="InterPro" id="IPR049948">
    <property type="entry name" value="Cu_Am_ox_TPQ-bd"/>
</dbReference>
<keyword evidence="10" id="KW-0472">Membrane</keyword>
<evidence type="ECO:0000256" key="8">
    <source>
        <dbReference type="RuleBase" id="RU000672"/>
    </source>
</evidence>
<dbReference type="GO" id="GO:0009308">
    <property type="term" value="P:amine metabolic process"/>
    <property type="evidence" value="ECO:0007669"/>
    <property type="project" value="UniProtKB-UniRule"/>
</dbReference>
<dbReference type="PRINTS" id="PR00766">
    <property type="entry name" value="CUDAOXIDASE"/>
</dbReference>
<evidence type="ECO:0000256" key="5">
    <source>
        <dbReference type="ARBA" id="ARBA00023008"/>
    </source>
</evidence>
<comment type="similarity">
    <text evidence="1 8">Belongs to the copper/topaquinone oxidase family.</text>
</comment>
<dbReference type="InterPro" id="IPR000269">
    <property type="entry name" value="Cu_amine_oxidase"/>
</dbReference>
<feature type="transmembrane region" description="Helical" evidence="10">
    <location>
        <begin position="29"/>
        <end position="53"/>
    </location>
</feature>
<dbReference type="Gene3D" id="2.70.98.20">
    <property type="entry name" value="Copper amine oxidase, catalytic domain"/>
    <property type="match status" value="1"/>
</dbReference>
<dbReference type="Gene3D" id="3.10.450.40">
    <property type="match status" value="2"/>
</dbReference>
<dbReference type="GO" id="GO:0048038">
    <property type="term" value="F:quinone binding"/>
    <property type="evidence" value="ECO:0007669"/>
    <property type="project" value="InterPro"/>
</dbReference>
<dbReference type="Pfam" id="PF02727">
    <property type="entry name" value="Cu_amine_oxidN2"/>
    <property type="match status" value="1"/>
</dbReference>
<protein>
    <recommendedName>
        <fullName evidence="8">Amine oxidase</fullName>
        <ecNumber evidence="8">1.4.3.-</ecNumber>
    </recommendedName>
</protein>
<dbReference type="GO" id="GO:0005507">
    <property type="term" value="F:copper ion binding"/>
    <property type="evidence" value="ECO:0007669"/>
    <property type="project" value="InterPro"/>
</dbReference>
<dbReference type="SUPFAM" id="SSF54416">
    <property type="entry name" value="Amine oxidase N-terminal region"/>
    <property type="match status" value="2"/>
</dbReference>
<dbReference type="GO" id="GO:0008131">
    <property type="term" value="F:primary methylamine oxidase activity"/>
    <property type="evidence" value="ECO:0007669"/>
    <property type="project" value="InterPro"/>
</dbReference>
<evidence type="ECO:0000313" key="13">
    <source>
        <dbReference type="EMBL" id="CAH1269393.1"/>
    </source>
</evidence>
<dbReference type="PANTHER" id="PTHR10638">
    <property type="entry name" value="COPPER AMINE OXIDASE"/>
    <property type="match status" value="1"/>
</dbReference>
<feature type="domain" description="Copper amine oxidase catalytic" evidence="11">
    <location>
        <begin position="350"/>
        <end position="754"/>
    </location>
</feature>
<dbReference type="InterPro" id="IPR016182">
    <property type="entry name" value="Cu_amine_oxidase_N-reg"/>
</dbReference>
<keyword evidence="5 8" id="KW-0186">Copper</keyword>
<feature type="region of interest" description="Disordered" evidence="9">
    <location>
        <begin position="336"/>
        <end position="355"/>
    </location>
</feature>
<dbReference type="FunFam" id="3.10.450.40:FF:000022">
    <property type="entry name" value="Amine oxidase"/>
    <property type="match status" value="1"/>
</dbReference>
<evidence type="ECO:0000256" key="2">
    <source>
        <dbReference type="ARBA" id="ARBA00022723"/>
    </source>
</evidence>
<dbReference type="AlphaFoldDB" id="A0A8K0A8J7"/>
<comment type="cofactor">
    <cofactor evidence="8">
        <name>Cu cation</name>
        <dbReference type="ChEBI" id="CHEBI:23378"/>
    </cofactor>
    <text evidence="8">Contains 1 topaquinone per subunit.</text>
</comment>
<dbReference type="InterPro" id="IPR015798">
    <property type="entry name" value="Cu_amine_oxidase_C"/>
</dbReference>
<feature type="active site" description="Proton acceptor" evidence="6">
    <location>
        <position position="422"/>
    </location>
</feature>
<evidence type="ECO:0000256" key="4">
    <source>
        <dbReference type="ARBA" id="ARBA00023002"/>
    </source>
</evidence>
<dbReference type="FunFam" id="3.10.450.40:FF:000018">
    <property type="entry name" value="Amine oxidase"/>
    <property type="match status" value="1"/>
</dbReference>
<accession>A0A8K0A8J7</accession>
<keyword evidence="4 8" id="KW-0560">Oxidoreductase</keyword>
<sequence length="802" mass="90483">METTDSRSHTYSAVSLATSETPSWKTTSFWQAISVVLVFACVVLTVALGAVVASMSSGTQGQQSLGSTLAPCPAGIPVEPVNEDDPGLYDDLSLAEHNAVRVYMESRETLALTPWDEAGFSDNYINSIELHVPVKSEALAFLDGGGDKPERQALVTVHAGGKTPPVVEEYVVGPLPNPARHAPYSNPARRSPIPWTSRAIDAKEYALIFPIIENATAAVHDILKESYGYTYHNCSGHCLVDIDTVPKGYRSGQRRSWVLFHRGGVGGVTYFVGFMIQITHESVDPSEWHVSRVYYNKQYFDSVEQLITGYADGSVEKDTPHADIQDDEILYPTFVRRGKPQPASPSRGPTLTEPGGRRYAVRGRHVEFMGWSFDWRLTTSQSMQLYDVRMNGERIAYELSSQEATSFYSGYNPGMLNNLFVDSYWDVGRSFELVRGIDCPKTATFFNTLQQRSTKEPRLMQNAVCVFELNAGIPLRRHFDSDFAGGFNFYGGMADHVLVLRHINTVYNYDYVYDYIFHQNGVIEVRVGLTGFILTSQDKNSYGYPLYGGNIGNIHQHAFNYKVDLDILGAQNRFETVDIVLENITDPQRPDLRHIQTRIQRNLRRTEREAAVQYDFNRPKYYNFYNEEETNRFAVNRGYRVQLNGIAKTLLPRQDWAPMRGVAWQDYQLAVTRRKESEPSSSSIYNQNDLYEPLVDFQTFIDDDENIVDEDLVAWVTLSTHHIPHSEDFPTTATAGTQMQFFLRPFNYYDEDPSVGSSNAVLITPGERSGSVRVERFGTPTGPACVSEQSPFRYNGTWRGPH</sequence>
<evidence type="ECO:0000259" key="11">
    <source>
        <dbReference type="Pfam" id="PF01179"/>
    </source>
</evidence>
<dbReference type="InterPro" id="IPR015800">
    <property type="entry name" value="Cu_amine_oxidase_N2"/>
</dbReference>
<feature type="domain" description="Copper amine oxidase N2-terminal" evidence="12">
    <location>
        <begin position="98"/>
        <end position="178"/>
    </location>
</feature>
<dbReference type="InterPro" id="IPR036460">
    <property type="entry name" value="Cu_amine_oxidase_C_sf"/>
</dbReference>
<dbReference type="InterPro" id="IPR049947">
    <property type="entry name" value="Cu_Am_Ox_Cu-bd"/>
</dbReference>
<keyword evidence="3 6" id="KW-0801">TPQ</keyword>
<keyword evidence="14" id="KW-1185">Reference proteome</keyword>
<keyword evidence="10" id="KW-1133">Transmembrane helix</keyword>